<protein>
    <submittedName>
        <fullName evidence="11">Transporter substrate-binding domain-containing protein</fullName>
    </submittedName>
</protein>
<gene>
    <name evidence="11" type="ORF">K1W69_21075</name>
</gene>
<comment type="subcellular location">
    <subcellularLocation>
        <location evidence="1">Membrane</location>
        <topology evidence="1">Multi-pass membrane protein</topology>
    </subcellularLocation>
</comment>
<evidence type="ECO:0000256" key="2">
    <source>
        <dbReference type="ARBA" id="ARBA00010333"/>
    </source>
</evidence>
<comment type="similarity">
    <text evidence="2">Belongs to the bacterial solute-binding protein 3 family.</text>
</comment>
<dbReference type="RefSeq" id="WP_220230411.1">
    <property type="nucleotide sequence ID" value="NZ_JAICBX010000004.1"/>
</dbReference>
<evidence type="ECO:0000256" key="5">
    <source>
        <dbReference type="ARBA" id="ARBA00022729"/>
    </source>
</evidence>
<name>A0AAE2ZRY2_9HYPH</name>
<feature type="domain" description="Solute-binding protein family 3/N-terminal" evidence="10">
    <location>
        <begin position="63"/>
        <end position="272"/>
    </location>
</feature>
<dbReference type="Gene3D" id="1.10.3720.10">
    <property type="entry name" value="MetI-like"/>
    <property type="match status" value="1"/>
</dbReference>
<feature type="transmembrane region" description="Helical" evidence="8">
    <location>
        <begin position="395"/>
        <end position="417"/>
    </location>
</feature>
<keyword evidence="6 8" id="KW-1133">Transmembrane helix</keyword>
<dbReference type="Proteomes" id="UP001196509">
    <property type="component" value="Unassembled WGS sequence"/>
</dbReference>
<dbReference type="InterPro" id="IPR001638">
    <property type="entry name" value="Solute-binding_3/MltF_N"/>
</dbReference>
<dbReference type="GO" id="GO:0016020">
    <property type="term" value="C:membrane"/>
    <property type="evidence" value="ECO:0007669"/>
    <property type="project" value="UniProtKB-SubCell"/>
</dbReference>
<keyword evidence="12" id="KW-1185">Reference proteome</keyword>
<feature type="signal peptide" evidence="9">
    <location>
        <begin position="1"/>
        <end position="25"/>
    </location>
</feature>
<dbReference type="SUPFAM" id="SSF53850">
    <property type="entry name" value="Periplasmic binding protein-like II"/>
    <property type="match status" value="1"/>
</dbReference>
<evidence type="ECO:0000256" key="9">
    <source>
        <dbReference type="SAM" id="SignalP"/>
    </source>
</evidence>
<evidence type="ECO:0000256" key="4">
    <source>
        <dbReference type="ARBA" id="ARBA00022692"/>
    </source>
</evidence>
<evidence type="ECO:0000256" key="7">
    <source>
        <dbReference type="ARBA" id="ARBA00023136"/>
    </source>
</evidence>
<dbReference type="InterPro" id="IPR035906">
    <property type="entry name" value="MetI-like_sf"/>
</dbReference>
<evidence type="ECO:0000313" key="12">
    <source>
        <dbReference type="Proteomes" id="UP001196509"/>
    </source>
</evidence>
<feature type="transmembrane region" description="Helical" evidence="8">
    <location>
        <begin position="423"/>
        <end position="442"/>
    </location>
</feature>
<keyword evidence="7 8" id="KW-0472">Membrane</keyword>
<evidence type="ECO:0000256" key="6">
    <source>
        <dbReference type="ARBA" id="ARBA00022989"/>
    </source>
</evidence>
<evidence type="ECO:0000256" key="3">
    <source>
        <dbReference type="ARBA" id="ARBA00022448"/>
    </source>
</evidence>
<sequence length="557" mass="59916">MIGALRGTLALLVLVLLVALSPARAETPDEALDALLAKVRSEMPEACDKEDADTLVRILCTGTMRVGVRWNYPMFSTLVGDTDERIGYDTAVAGAIAARLGVTPEWVHVRAATRISTLAEGGADVVIATMGHTKQRDGQTRYIRPHYYSSETIVVGPRELDVSGWDDIKGWRVCSTIGNHANSYLVTKDVRLMLFESAVRLPEALEDGTCRLASQDDSFFASFIAVPEFGARFERKFGFHAVPWGMAVAQTGSDEFATALELISAIMHRDGEFLELGIENSVFTGFLEEQHDKWQTPTCADASAIADAGCVLPALDNTPLPTRFADEVNATVEWIKANLGLSLELPMLTSVPAFELFTAGIVNSLILVMGALGATLGFSLIFGFFSIIPLRVSRFVTWGIVTTIQSSPVILTLVVAGTVATTIFTYSPAVALGSAIVALGLMNGANAGQAIGEAAESLQRDGRYGSGFSGALYWAAVRRSLTQLLSFLINAAKGTPIASFTGAPELLSALTDITSFSAGRGTMYTMVLIFYIAVVFLVVWACERVRTRLNKREEAQA</sequence>
<organism evidence="11 12">
    <name type="scientific">Flavimaribacter sediminis</name>
    <dbReference type="NCBI Taxonomy" id="2865987"/>
    <lineage>
        <taxon>Bacteria</taxon>
        <taxon>Pseudomonadati</taxon>
        <taxon>Pseudomonadota</taxon>
        <taxon>Alphaproteobacteria</taxon>
        <taxon>Hyphomicrobiales</taxon>
        <taxon>Rhizobiaceae</taxon>
        <taxon>Flavimaribacter</taxon>
    </lineage>
</organism>
<feature type="transmembrane region" description="Helical" evidence="8">
    <location>
        <begin position="484"/>
        <end position="503"/>
    </location>
</feature>
<dbReference type="PANTHER" id="PTHR30085">
    <property type="entry name" value="AMINO ACID ABC TRANSPORTER PERMEASE"/>
    <property type="match status" value="1"/>
</dbReference>
<accession>A0AAE2ZRY2</accession>
<feature type="transmembrane region" description="Helical" evidence="8">
    <location>
        <begin position="365"/>
        <end position="388"/>
    </location>
</feature>
<reference evidence="11" key="1">
    <citation type="submission" date="2021-08" db="EMBL/GenBank/DDBJ databases">
        <title>Hoeflea bacterium WL0058 sp. nov., isolated from the sediment.</title>
        <authorList>
            <person name="Wang L."/>
            <person name="Zhang D."/>
        </authorList>
    </citation>
    <scope>NUCLEOTIDE SEQUENCE</scope>
    <source>
        <strain evidence="11">WL0058</strain>
    </source>
</reference>
<dbReference type="InterPro" id="IPR051455">
    <property type="entry name" value="Bact_solute-bind_prot3"/>
</dbReference>
<dbReference type="EMBL" id="JAICBX010000004">
    <property type="protein sequence ID" value="MBW8639700.1"/>
    <property type="molecule type" value="Genomic_DNA"/>
</dbReference>
<evidence type="ECO:0000256" key="1">
    <source>
        <dbReference type="ARBA" id="ARBA00004141"/>
    </source>
</evidence>
<dbReference type="Pfam" id="PF00497">
    <property type="entry name" value="SBP_bac_3"/>
    <property type="match status" value="1"/>
</dbReference>
<dbReference type="AlphaFoldDB" id="A0AAE2ZRY2"/>
<dbReference type="GO" id="GO:0030288">
    <property type="term" value="C:outer membrane-bounded periplasmic space"/>
    <property type="evidence" value="ECO:0007669"/>
    <property type="project" value="TreeGrafter"/>
</dbReference>
<dbReference type="PANTHER" id="PTHR30085:SF6">
    <property type="entry name" value="ABC TRANSPORTER GLUTAMINE-BINDING PROTEIN GLNH"/>
    <property type="match status" value="1"/>
</dbReference>
<keyword evidence="3" id="KW-0813">Transport</keyword>
<dbReference type="GO" id="GO:0006865">
    <property type="term" value="P:amino acid transport"/>
    <property type="evidence" value="ECO:0007669"/>
    <property type="project" value="TreeGrafter"/>
</dbReference>
<evidence type="ECO:0000256" key="8">
    <source>
        <dbReference type="SAM" id="Phobius"/>
    </source>
</evidence>
<dbReference type="SMART" id="SM00062">
    <property type="entry name" value="PBPb"/>
    <property type="match status" value="1"/>
</dbReference>
<proteinExistence type="inferred from homology"/>
<feature type="transmembrane region" description="Helical" evidence="8">
    <location>
        <begin position="523"/>
        <end position="542"/>
    </location>
</feature>
<evidence type="ECO:0000313" key="11">
    <source>
        <dbReference type="EMBL" id="MBW8639700.1"/>
    </source>
</evidence>
<keyword evidence="4 8" id="KW-0812">Transmembrane</keyword>
<feature type="chain" id="PRO_5041990045" evidence="9">
    <location>
        <begin position="26"/>
        <end position="557"/>
    </location>
</feature>
<comment type="caution">
    <text evidence="11">The sequence shown here is derived from an EMBL/GenBank/DDBJ whole genome shotgun (WGS) entry which is preliminary data.</text>
</comment>
<dbReference type="SUPFAM" id="SSF161098">
    <property type="entry name" value="MetI-like"/>
    <property type="match status" value="1"/>
</dbReference>
<evidence type="ECO:0000259" key="10">
    <source>
        <dbReference type="SMART" id="SM00062"/>
    </source>
</evidence>
<dbReference type="Gene3D" id="3.40.190.10">
    <property type="entry name" value="Periplasmic binding protein-like II"/>
    <property type="match status" value="2"/>
</dbReference>
<keyword evidence="5 9" id="KW-0732">Signal</keyword>
<dbReference type="GO" id="GO:0005576">
    <property type="term" value="C:extracellular region"/>
    <property type="evidence" value="ECO:0007669"/>
    <property type="project" value="TreeGrafter"/>
</dbReference>